<dbReference type="eggNOG" id="COG2373">
    <property type="taxonomic scope" value="Bacteria"/>
</dbReference>
<feature type="domain" description="SD-repeat containing protein B" evidence="7">
    <location>
        <begin position="4927"/>
        <end position="5047"/>
    </location>
</feature>
<feature type="region of interest" description="Disordered" evidence="4">
    <location>
        <begin position="2550"/>
        <end position="2616"/>
    </location>
</feature>
<feature type="chain" id="PRO_5002872791" evidence="5">
    <location>
        <begin position="34"/>
        <end position="5517"/>
    </location>
</feature>
<accession>B8G7F5</accession>
<proteinExistence type="predicted"/>
<keyword evidence="3 5" id="KW-0732">Signal</keyword>
<dbReference type="InterPro" id="IPR047589">
    <property type="entry name" value="DUF11_rpt"/>
</dbReference>
<feature type="domain" description="SD-repeat containing protein B" evidence="7">
    <location>
        <begin position="3936"/>
        <end position="4048"/>
    </location>
</feature>
<dbReference type="HOGENOM" id="CLU_223158_0_0_0"/>
<evidence type="ECO:0000259" key="7">
    <source>
        <dbReference type="Pfam" id="PF17210"/>
    </source>
</evidence>
<feature type="domain" description="SD-repeat containing protein B" evidence="7">
    <location>
        <begin position="2757"/>
        <end position="2830"/>
    </location>
</feature>
<feature type="domain" description="SD-repeat containing protein B" evidence="7">
    <location>
        <begin position="5286"/>
        <end position="5397"/>
    </location>
</feature>
<feature type="domain" description="SD-repeat containing protein B" evidence="7">
    <location>
        <begin position="3820"/>
        <end position="3931"/>
    </location>
</feature>
<dbReference type="Proteomes" id="UP000002508">
    <property type="component" value="Chromosome"/>
</dbReference>
<evidence type="ECO:0000313" key="8">
    <source>
        <dbReference type="EMBL" id="ACL25990.1"/>
    </source>
</evidence>
<feature type="domain" description="SD-repeat containing protein B" evidence="7">
    <location>
        <begin position="1386"/>
        <end position="1507"/>
    </location>
</feature>
<feature type="compositionally biased region" description="Acidic residues" evidence="4">
    <location>
        <begin position="2865"/>
        <end position="2880"/>
    </location>
</feature>
<feature type="domain" description="SD-repeat containing protein B" evidence="7">
    <location>
        <begin position="4168"/>
        <end position="4282"/>
    </location>
</feature>
<feature type="domain" description="SD-repeat containing protein B" evidence="7">
    <location>
        <begin position="3249"/>
        <end position="3375"/>
    </location>
</feature>
<feature type="region of interest" description="Disordered" evidence="4">
    <location>
        <begin position="1198"/>
        <end position="1217"/>
    </location>
</feature>
<feature type="signal peptide" evidence="5">
    <location>
        <begin position="1"/>
        <end position="33"/>
    </location>
</feature>
<dbReference type="eggNOG" id="COG4932">
    <property type="taxonomic scope" value="Bacteria"/>
</dbReference>
<dbReference type="PANTHER" id="PTHR23303:SF15">
    <property type="entry name" value="COLOSSIN-A"/>
    <property type="match status" value="1"/>
</dbReference>
<organism evidence="8 9">
    <name type="scientific">Chloroflexus aggregans (strain MD-66 / DSM 9485)</name>
    <dbReference type="NCBI Taxonomy" id="326427"/>
    <lineage>
        <taxon>Bacteria</taxon>
        <taxon>Bacillati</taxon>
        <taxon>Chloroflexota</taxon>
        <taxon>Chloroflexia</taxon>
        <taxon>Chloroflexales</taxon>
        <taxon>Chloroflexineae</taxon>
        <taxon>Chloroflexaceae</taxon>
        <taxon>Chloroflexus</taxon>
    </lineage>
</organism>
<dbReference type="InterPro" id="IPR018247">
    <property type="entry name" value="EF_Hand_1_Ca_BS"/>
</dbReference>
<feature type="region of interest" description="Disordered" evidence="4">
    <location>
        <begin position="3624"/>
        <end position="3682"/>
    </location>
</feature>
<feature type="domain" description="SD-repeat containing protein B" evidence="7">
    <location>
        <begin position="5051"/>
        <end position="5164"/>
    </location>
</feature>
<dbReference type="PROSITE" id="PS00018">
    <property type="entry name" value="EF_HAND_1"/>
    <property type="match status" value="1"/>
</dbReference>
<name>B8G7F5_CHLAD</name>
<dbReference type="Pfam" id="PF01345">
    <property type="entry name" value="DUF11"/>
    <property type="match status" value="1"/>
</dbReference>
<feature type="domain" description="DUF11" evidence="6">
    <location>
        <begin position="177"/>
        <end position="278"/>
    </location>
</feature>
<dbReference type="EMBL" id="CP001337">
    <property type="protein sequence ID" value="ACL25990.1"/>
    <property type="molecule type" value="Genomic_DNA"/>
</dbReference>
<feature type="region of interest" description="Disordered" evidence="4">
    <location>
        <begin position="3466"/>
        <end position="3497"/>
    </location>
</feature>
<keyword evidence="9" id="KW-1185">Reference proteome</keyword>
<feature type="domain" description="SD-repeat containing protein B" evidence="7">
    <location>
        <begin position="2922"/>
        <end position="2994"/>
    </location>
</feature>
<dbReference type="InterPro" id="IPR001434">
    <property type="entry name" value="OmcB-like_DUF11"/>
</dbReference>
<evidence type="ECO:0000256" key="2">
    <source>
        <dbReference type="ARBA" id="ARBA00022525"/>
    </source>
</evidence>
<feature type="domain" description="SD-repeat containing protein B" evidence="7">
    <location>
        <begin position="4763"/>
        <end position="4833"/>
    </location>
</feature>
<feature type="domain" description="SD-repeat containing protein B" evidence="7">
    <location>
        <begin position="3085"/>
        <end position="3172"/>
    </location>
</feature>
<gene>
    <name evidence="8" type="ordered locus">Cagg_3132</name>
</gene>
<feature type="domain" description="SD-repeat containing protein B" evidence="7">
    <location>
        <begin position="4522"/>
        <end position="4634"/>
    </location>
</feature>
<feature type="domain" description="SD-repeat containing protein B" evidence="7">
    <location>
        <begin position="1868"/>
        <end position="1981"/>
    </location>
</feature>
<feature type="region of interest" description="Disordered" evidence="4">
    <location>
        <begin position="2851"/>
        <end position="2887"/>
    </location>
</feature>
<evidence type="ECO:0000256" key="1">
    <source>
        <dbReference type="ARBA" id="ARBA00004613"/>
    </source>
</evidence>
<dbReference type="STRING" id="326427.Cagg_3132"/>
<dbReference type="InterPro" id="IPR013783">
    <property type="entry name" value="Ig-like_fold"/>
</dbReference>
<evidence type="ECO:0000256" key="4">
    <source>
        <dbReference type="SAM" id="MobiDB-lite"/>
    </source>
</evidence>
<feature type="domain" description="SD-repeat containing protein B" evidence="7">
    <location>
        <begin position="3537"/>
        <end position="3609"/>
    </location>
</feature>
<keyword evidence="2" id="KW-0964">Secreted</keyword>
<feature type="domain" description="SD-repeat containing protein B" evidence="7">
    <location>
        <begin position="4286"/>
        <end position="4399"/>
    </location>
</feature>
<feature type="domain" description="SD-repeat containing protein B" evidence="7">
    <location>
        <begin position="982"/>
        <end position="1098"/>
    </location>
</feature>
<comment type="subcellular location">
    <subcellularLocation>
        <location evidence="1">Secreted</location>
    </subcellularLocation>
</comment>
<dbReference type="InterPro" id="IPR051417">
    <property type="entry name" value="SDr/BOS_complex"/>
</dbReference>
<feature type="region of interest" description="Disordered" evidence="4">
    <location>
        <begin position="2502"/>
        <end position="2521"/>
    </location>
</feature>
<evidence type="ECO:0000256" key="5">
    <source>
        <dbReference type="SAM" id="SignalP"/>
    </source>
</evidence>
<feature type="domain" description="SD-repeat containing protein B" evidence="7">
    <location>
        <begin position="851"/>
        <end position="977"/>
    </location>
</feature>
<dbReference type="SUPFAM" id="SSF117074">
    <property type="entry name" value="Hypothetical protein PA1324"/>
    <property type="match status" value="35"/>
</dbReference>
<feature type="region of interest" description="Disordered" evidence="4">
    <location>
        <begin position="4857"/>
        <end position="4885"/>
    </location>
</feature>
<feature type="domain" description="SD-repeat containing protein B" evidence="7">
    <location>
        <begin position="1743"/>
        <end position="1864"/>
    </location>
</feature>
<reference evidence="8" key="1">
    <citation type="submission" date="2008-12" db="EMBL/GenBank/DDBJ databases">
        <title>Complete sequence of Chloroflexus aggregans DSM 9485.</title>
        <authorList>
            <consortium name="US DOE Joint Genome Institute"/>
            <person name="Lucas S."/>
            <person name="Copeland A."/>
            <person name="Lapidus A."/>
            <person name="Glavina del Rio T."/>
            <person name="Dalin E."/>
            <person name="Tice H."/>
            <person name="Pitluck S."/>
            <person name="Foster B."/>
            <person name="Larimer F."/>
            <person name="Land M."/>
            <person name="Hauser L."/>
            <person name="Kyrpides N."/>
            <person name="Mikhailova N."/>
            <person name="Bryant D."/>
            <person name="Richardson P."/>
        </authorList>
    </citation>
    <scope>NUCLEOTIDE SEQUENCE</scope>
    <source>
        <strain evidence="8">DSM 9485</strain>
    </source>
</reference>
<feature type="compositionally biased region" description="Low complexity" evidence="4">
    <location>
        <begin position="3191"/>
        <end position="3200"/>
    </location>
</feature>
<feature type="domain" description="SD-repeat containing protein B" evidence="7">
    <location>
        <begin position="2102"/>
        <end position="2213"/>
    </location>
</feature>
<evidence type="ECO:0000256" key="3">
    <source>
        <dbReference type="ARBA" id="ARBA00022729"/>
    </source>
</evidence>
<dbReference type="Gene3D" id="2.60.40.10">
    <property type="entry name" value="Immunoglobulins"/>
    <property type="match status" value="35"/>
</dbReference>
<feature type="domain" description="SD-repeat containing protein B" evidence="7">
    <location>
        <begin position="5168"/>
        <end position="5282"/>
    </location>
</feature>
<feature type="region of interest" description="Disordered" evidence="4">
    <location>
        <begin position="3016"/>
        <end position="3036"/>
    </location>
</feature>
<dbReference type="InterPro" id="IPR033764">
    <property type="entry name" value="Sdr_B"/>
</dbReference>
<dbReference type="NCBIfam" id="TIGR01451">
    <property type="entry name" value="B_ant_repeat"/>
    <property type="match status" value="3"/>
</dbReference>
<evidence type="ECO:0000313" key="9">
    <source>
        <dbReference type="Proteomes" id="UP000002508"/>
    </source>
</evidence>
<feature type="domain" description="SD-repeat containing protein B" evidence="7">
    <location>
        <begin position="3696"/>
        <end position="3816"/>
    </location>
</feature>
<feature type="domain" description="SD-repeat containing protein B" evidence="7">
    <location>
        <begin position="3380"/>
        <end position="3451"/>
    </location>
</feature>
<dbReference type="Pfam" id="PF17210">
    <property type="entry name" value="SdrD_B"/>
    <property type="match status" value="35"/>
</dbReference>
<feature type="compositionally biased region" description="Polar residues" evidence="4">
    <location>
        <begin position="2580"/>
        <end position="2602"/>
    </location>
</feature>
<protein>
    <submittedName>
        <fullName evidence="8">Conserved repeat domain protein</fullName>
    </submittedName>
</protein>
<feature type="domain" description="SD-repeat containing protein B" evidence="7">
    <location>
        <begin position="4052"/>
        <end position="4164"/>
    </location>
</feature>
<feature type="domain" description="SD-repeat containing protein B" evidence="7">
    <location>
        <begin position="2217"/>
        <end position="2336"/>
    </location>
</feature>
<feature type="domain" description="SD-repeat containing protein B" evidence="7">
    <location>
        <begin position="1627"/>
        <end position="1739"/>
    </location>
</feature>
<feature type="domain" description="SD-repeat containing protein B" evidence="7">
    <location>
        <begin position="2468"/>
        <end position="2572"/>
    </location>
</feature>
<feature type="domain" description="SD-repeat containing protein B" evidence="7">
    <location>
        <begin position="4638"/>
        <end position="4758"/>
    </location>
</feature>
<sequence length="5517" mass="578300">MLTNIAALRRSFVSLLLVIAVASSGLQPTIAFANATVSVMLSTDFPIVDSGQWAVIKVDYSCSSVLNTPCENATVTAVIPPELAGAVGDVQALGAGTSPSYNPATRTVTWAFNAPLGAGDSGRLELRVRFPAGSTPDGTTATLRAEMRSTTAPPRLSNPLTITARAEPRAVATKTFVSGGAPDVPTTYQVQVCIPNSGLGALNLTNVQIVDTLPAGVTFVSASDGGTYNSSTNTVTWPSTSLTVPSSLCATRTVTVIFPSTTFSVGTEVRNVVDVTAQAGSVTLTLTDDDVRRIQPPTPGLGSSKNGPTTALIGDTVTYTLSAVNTGTTALTDVVITDPVPPELQVTRINVDGGNVSGIRVALEYTTNLNSTFTAVPGSPFTTTNCINIAPATGGGCSTLTLGVGEQITAIRWRYLDPLPFGFSATGHGFSAVVTASPVNAVIVNQATSEYTFNGYTSTRINETRTRIIEPGARAVVGKSVNPTIAYAGDTVEYTLTLQNNQIGTPAAALVNPVLADLLIESLQYVPGSWSVVSRPSGAPDPVFEAIDNYNGTGRMLLRWRWDSYSLPPGQSFTIRFQARINPATLAGTITNTASLASFANPPGQIFIDQCSQQNPDNYDFDGDGNISELICSSSITSLSLAAAATASSAKWVLGQLDTEWTRDPNVGQTTPGGMADYTLIITNTNSVALTNLVLIDILPWVGDVGVVRFNDPRGSAWQPYLAGPISVPDGATVYYSTTNNPCRNPDLGLTDVDGNPIDAPGCVDPQWSTVPPADITTVRSVRIDFGSRVLYPGDSVVVTWPMRAPVGGTPDEVAWNTFGYRAFTVNGDPLLAAEPPRVGIQRGAVLPPSYGNYVWLDANLNGVQDTGEVGVNGARIDFYQDNDGITGPSTGDRWVGYTISGPDNDGNPGFYLFSDPLDIPLGDYYIRVTPPAGYGFTTPNVGANDAIDSDIEPATRYSAVTGLTSGENDDTWDVGLVTVTAVGNYVWIDRNGNGIQDEPPGDGVNGVTVRLYRSDNTPVATTVTADDFLGNPGYYLFSDLAPGSYYIEFVLPTGFSFTTADSGSSDEADSDANPTTGRTTVFTLAANQLDRSRDAGLIAPSGTLRLGNRVWYDRDNDDRYEPVNGETGINGVSLSLFRDFNNNGQPDPGEHVGNSVTMTVGGEAGYYQFTNLAAGDYIVVVDDSNFAPGGALFGMRTSSGNDPAPDPDNNVDHDDNGDLLGVIVRSLPITLSVGSEPVDDGDDANGNQTLDFGFIRGAALGDRVWFDTNNNGIQDAAEPGVPGVTVELLDGSGNPIDSDPSTTGIQPTITVTDGDGRYGFTDLNAGTYRVRFSGLPSGYSFTTPDQGSNDALDSDADATGLTTVITLAANQTDLRWDAGLVATPASLGNRVWNDLNYNGIQDTGEPGVSGVSVSLFRPGYDGVAGTADDELVATDTTDSSGNYSFTNLPPGRYFVQFGPPPTGYAITATDQGTDDAADSDADLTTRRTVLIDLAPGENDPDWDMGLFVFATIGDRVWSDTNNNGIQDTGEPGVSGVQVRLYRPGSSVPVAMTTTNSSGIYTFTNLIPDNYYVEFSLPGGYRASPRDQGGDDTLDSDADPVTRQTAATTLAPGENDPTWDFGIVPTASIGDRVWLDLNANGIQDANETAGVPGVQVVLYDGVGNVLNTTVTDVDGLYRFDNLLAGNYYLRFVVPASFVVSPQDQGTNDNADSDVNPTTLLTVPTTLSAGENDLRWDLGLYQLASIGDRVWHDLNGNGRQDGGEPGVPSVSVSLYQPGPDGLAGTADDVLVASTTTDSNGFYRFDNLTPGRYFVQFGATPGYSLLSPRDSTEATDETDSDVDANRRTPIVELVSSAVDLSLDMGVLNPASLGNYVWFDADVDGVQDATESGVQGVRVRLFTTGSATPVMTTTTDINGLYLFNNLLPGEYYVVFDQLPANRSLTRADQGSDDALDSDANPLDGRTGVIRLVSGDNNQTVDAGIFETITVGDRVWIDRNANGVQDTDETTGVPGVRVELLRDSDGAVLDVTYTDLTGLYQFTNLFPGTYRIRFSEIPTGYIRSPQDRGGDDTLDSDANSNFETAPFTPGSGNNLQYDLGLYQLARIGNYVWEDRNGNGRQDAGEPAISGVTVTLTGTTGAGGSVTLSQTTDVNGFYLFTDLVPGTYTVSVTAPSGYVFTAANQGDDLGDSDANAGGVMASTTLESGEEDLTWDAGLYRPASIGDRVWRDTNGNGVQDAGEAGIDGVNVTLNGTTGAGVVVNQTTTTAGGGLYSFTNLAPGTYQITVTAPSGEVFTYRDILASEVAGANDTNDSDADASGIMIATTLESGENDLTWDAGLVIPASLGDLVWEDLNGNGVQETGEPGFNNVTVALIGAGRDRTFGTADDTSATTTTNGSGSYSFTNLQPGLYRVRFTRPNGYGFTVGDAAVATDTTDSDVPGGVSATATTITVDLESGENDPTWDAGLYQLLSLGNRVWDDVNNNGLLDTGEDGIDGVTVRLYRDLDGDGDVNDSGETTPVATTTTGNGGYYLFSGLVQGDYLAEVVLPSGYVSSTGTNGSASGPYESAPDANTNNTDSDDNGTQSGSVVRSTVVQLRPSTEPTSETDPLPPAISDPARNENSNLTVDFGLFRPASLGNLVWFDRDANGVQDGGDETGVSEVQVQLFRDDDGTPGQSADDSLIASTTTDASGVYGFGYLIPANNYYLVFDLPTGYMRSLPDQGGNDATDSDPDRTSGATALITLVAGQNDQTWDAGLYQLVNLGNRVWNDVNNNGQLDDGESGIDGVTVNLYYDADRNGTIDPAENTPVATTTTSGGGFYAFANLDPGNYLVEIPASNFAAGGALGPIGTMPAFRSSTGTNGSATGPYEDAPDPDDNVDNDDNGTDDGSGNVQSALITLRSQDEPATDGDDNNGNLTVDFGFFRPLALGNFVWHDYNNNRAVNAGEPGINNVTVQLYRDVNSNGVYDPGTDTLVATTTTSGGGSYRFDNLIPGDYLVVIPEVNFSASGALRFFRSSDGGNADDGAGTLDPDNNVDNDDNGIGPNVGVVTGTSTDRVVSAAVTLSFADEPTTEDSDSNTNLTVDFGFYSLTVGNRVWLDVNNNGVVDGGETGVDGVTVQLLYDADGSDTINGLETTAVVTVTTSNGGRYFFGGLRDGGTYAVQVASNASLVSSTGINGMASGPYEPGLDPDADLTDNNDNGTQTGNSERSPVFAVRVGSLPTNEPDTTLPTGITNPAIDANSNLTIDFGLFDDARLGDRIWLDVNGDGIQDTGETTNIAGITITIYDATTNQPLDGDPVTSGIQPITRTSTTAATSYLFNRLITGSYYLVFSDIPAQYAISPLDQGTDNAVDSDVDPATLRTATVTFGTSNNNNLTWDLGLYPRLTLGNLVWYDTNDNGVVDSGESGIANVRVELYRDSNNNGQPDLSEFVTFTTTDANGNYLFTGLEQGDYIVVIPASNFVLGQPLYRHRSSTGANGAASGPYEPAPDPDNNADNDDNGTDQIGDDVVSGVITLNPSFEPATDGDDANGNLTLDFGFFEPLTLGDLVWNDLNNNGLFETGETGIDGVRVELYLDGNGNDQVDAGEFVAFTTTAGGGLYTFSDLIEGNYIVRIPASQFATGQPLAGFVSSTGTNGSANGPYEGTATPDPDNNLDNDDNGTTGTSGNVDSLPITLSRGNEPTNDGDGNNGNLTVDFGFFRHARLGDRVWHDVNANGLQEGGESGINNVTVELYSAGADGVIGGGDDVSVATTTTDSSGIYGFGYLIPGNYYVRFALPTGYTDVSPRDQGSDNAIDSDADPVNRQTVVITLAAGDNDPTWDMGVFNRASVGNFVWEDHDGDGVQDAGESGIDGVTVTLYRADGTTVATTTTAADGSYSFTGLVPGEYYVVFSNLPSGYVFTAADQGSDNTVDSDANPTTGRTANFTLTSGQTDTTWDAGAYRPASIGNYVWEDTNGNGVQETGESGVANVTVTLYRASDNSVAGTATTALDGSYSITNLVPGEYYIVFSNLPSGYVFTAADQGDNALDSDANQTTGRTANFTLVSGQSDLTWDAGLYQPASVGNYVWEDTNGNGVQDTGEAGVANVTVTLYRASDNSVAGTATTVLDGSYSITNLVPGEYYIVFSNLPSGYVFTAADQGDNALDSDANQTTGHTANFTLVSGQTDLTWDAGLFGAASIGDRVWEDLNGNGVQDAGELGVANVEVRLSGTTGVGATVNLTTTTTITGSYRFDNLAPGTYTVTVVRPSGYEFTAVNQGSDDAVDSDADPTSGAMSATVLVSGEEDLTWDAGLYRPASIGDRVWRDTNGNGVQDAGELGVANVEVRLSGMTGAGVSVNRTTFTDSDGLYRFDGLAPGEYAITVIAPPNDAFTVPNQGGDDALDSDADATGAMPITTLTSGEEDLTWDAGLFGAASIGDRVWEDLNGNGVQDAGEPGVVNVEVRLSGTTGAGVAVNLTTMTDSGGLYRFDNLAPGTYTVTVSRPSGYEFTAANQGADDAVDSDVTNSATGAMNATVLVSGEEDLTWDAGLYRPASIGDRVWEDVNGNGVQDTGEAGVANVTVTLYRASDNSVAGTATTVLDGSYSITNLVPGEYYIVFSNLPSGYVFTAADQGDNALDSDANQTTGRTANFTLVSGQSDLTWDAGLYRPASVGNFVWRDVNGNGVQDAGESGISGVTVTLTGTGPDGVFGTADDINRTVTTDSNGEYIFDNLPPSNYRLTFSGIPAELTFSPADQVGDDTADSDVITSGGVTDVFALTSGQSDLTRDAGLYPLLSLGNLVWIDTNNNGVFDSSESGADGVRVLLYRDSNGNGMWDADDPQVGTTWTDSNGNYRFTGLPQGNYFVVLPGRQFGVDGVWYGYRSSTGDFSLTAGPYEPAPNANNDLDNDDNGTRQADADSDFNIVSGLIELRPDSEPDTSADGDGRDSNLTIDFGIFQPAVVGDTVWSDRNGNGRQDAEEPGVANVRVTLYYVGTDGIANTADDTLVGTRLSDSDGFYEFTDLLPGDYYLVFSELPVGARFTAADQGADDTIDSDADPVTGVTAVFSIESGTITWDWDSGLLLPASVGDRVWLDTNGNGVQDSDESGIEGVTVRLTGTDIDGNTVDLTRVTDANGNYRFDNVQPGTYTITVTPPTGYMITAANRGSNDSTDSDIDSSGATDSFTVLGGDVVLTWDAGLYRPASIGNFVWEDVNGNGVQDAGESGIDGVMVTLNGTTGAGETVNLTTTTSSGGLYRFDNVQPGTYTITVTPPTGYVITAANRGSDDNTDSDIDPVTGATTTFALTSGATDLTWDAGLYQPATLGNRVWHDSNANGIAESGEEGVSGVTVRLYRADGTLVDTVVTDSNGRYLFTNLPPGSYYLEFELPSGWVFSPPMQGGDRGQDSDVDPNTQRTAIFTIGYGETDLSWGAGIHQPAPPTAITLLSFTAERQTNGVLLRWVTGSERDTLGFVILRSASGNRADAVQLFTTPIPAQGSAGSGASYQWFDRTAQPDVSYRYWLVEIESGGGRNEFALHSPALQSTYRLLIPVILR</sequence>
<dbReference type="PANTHER" id="PTHR23303">
    <property type="entry name" value="CARBOXYPEPTIDASE REGULATORY REGION-CONTAINING"/>
    <property type="match status" value="1"/>
</dbReference>
<feature type="region of interest" description="Disordered" evidence="4">
    <location>
        <begin position="3175"/>
        <end position="3204"/>
    </location>
</feature>
<feature type="domain" description="SD-repeat containing protein B" evidence="7">
    <location>
        <begin position="1106"/>
        <end position="1211"/>
    </location>
</feature>
<feature type="compositionally biased region" description="Low complexity" evidence="4">
    <location>
        <begin position="2511"/>
        <end position="2521"/>
    </location>
</feature>
<feature type="domain" description="SD-repeat containing protein B" evidence="7">
    <location>
        <begin position="2340"/>
        <end position="2463"/>
    </location>
</feature>
<feature type="domain" description="SD-repeat containing protein B" evidence="7">
    <location>
        <begin position="2630"/>
        <end position="2752"/>
    </location>
</feature>
<feature type="domain" description="SD-repeat containing protein B" evidence="7">
    <location>
        <begin position="4403"/>
        <end position="4518"/>
    </location>
</feature>
<feature type="domain" description="SD-repeat containing protein B" evidence="7">
    <location>
        <begin position="1260"/>
        <end position="1381"/>
    </location>
</feature>
<evidence type="ECO:0000259" key="6">
    <source>
        <dbReference type="Pfam" id="PF01345"/>
    </source>
</evidence>
<feature type="domain" description="SD-repeat containing protein B" evidence="7">
    <location>
        <begin position="1986"/>
        <end position="2096"/>
    </location>
</feature>
<dbReference type="RefSeq" id="WP_015941838.1">
    <property type="nucleotide sequence ID" value="NC_011831.1"/>
</dbReference>
<dbReference type="GO" id="GO:0005576">
    <property type="term" value="C:extracellular region"/>
    <property type="evidence" value="ECO:0007669"/>
    <property type="project" value="UniProtKB-SubCell"/>
</dbReference>
<dbReference type="OrthoDB" id="134442at2"/>
<feature type="domain" description="SD-repeat containing protein B" evidence="7">
    <location>
        <begin position="1511"/>
        <end position="1623"/>
    </location>
</feature>
<dbReference type="KEGG" id="cag:Cagg_3132"/>
<feature type="compositionally biased region" description="Low complexity" evidence="4">
    <location>
        <begin position="3016"/>
        <end position="3026"/>
    </location>
</feature>